<keyword evidence="2 6" id="KW-0515">Mutator protein</keyword>
<dbReference type="GO" id="GO:0003684">
    <property type="term" value="F:damaged DNA binding"/>
    <property type="evidence" value="ECO:0007669"/>
    <property type="project" value="InterPro"/>
</dbReference>
<keyword evidence="6 8" id="KW-0808">Transferase</keyword>
<proteinExistence type="inferred from homology"/>
<comment type="similarity">
    <text evidence="1 6">Belongs to the DNA polymerase type-Y family.</text>
</comment>
<keyword evidence="6" id="KW-0460">Magnesium</keyword>
<keyword evidence="6" id="KW-0234">DNA repair</keyword>
<evidence type="ECO:0000313" key="9">
    <source>
        <dbReference type="Proteomes" id="UP000606499"/>
    </source>
</evidence>
<evidence type="ECO:0000256" key="5">
    <source>
        <dbReference type="ARBA" id="ARBA00022932"/>
    </source>
</evidence>
<dbReference type="GO" id="GO:0042276">
    <property type="term" value="P:error-prone translesion synthesis"/>
    <property type="evidence" value="ECO:0007669"/>
    <property type="project" value="TreeGrafter"/>
</dbReference>
<dbReference type="GO" id="GO:0003887">
    <property type="term" value="F:DNA-directed DNA polymerase activity"/>
    <property type="evidence" value="ECO:0007669"/>
    <property type="project" value="UniProtKB-UniRule"/>
</dbReference>
<dbReference type="Proteomes" id="UP000606499">
    <property type="component" value="Unassembled WGS sequence"/>
</dbReference>
<dbReference type="HAMAP" id="MF_01113">
    <property type="entry name" value="DNApol_IV"/>
    <property type="match status" value="1"/>
</dbReference>
<dbReference type="EMBL" id="JACOPL010000007">
    <property type="protein sequence ID" value="MBC5725617.1"/>
    <property type="molecule type" value="Genomic_DNA"/>
</dbReference>
<dbReference type="Gene3D" id="3.30.1490.100">
    <property type="entry name" value="DNA polymerase, Y-family, little finger domain"/>
    <property type="match status" value="1"/>
</dbReference>
<evidence type="ECO:0000256" key="1">
    <source>
        <dbReference type="ARBA" id="ARBA00010945"/>
    </source>
</evidence>
<protein>
    <recommendedName>
        <fullName evidence="6">DNA polymerase IV</fullName>
        <shortName evidence="6">Pol IV</shortName>
        <ecNumber evidence="6">2.7.7.7</ecNumber>
    </recommendedName>
</protein>
<dbReference type="InterPro" id="IPR022880">
    <property type="entry name" value="DNApol_IV"/>
</dbReference>
<feature type="binding site" evidence="6">
    <location>
        <position position="105"/>
    </location>
    <ligand>
        <name>Mg(2+)</name>
        <dbReference type="ChEBI" id="CHEBI:18420"/>
    </ligand>
</feature>
<dbReference type="PROSITE" id="PS50173">
    <property type="entry name" value="UMUC"/>
    <property type="match status" value="1"/>
</dbReference>
<dbReference type="InterPro" id="IPR050116">
    <property type="entry name" value="DNA_polymerase-Y"/>
</dbReference>
<sequence length="407" mass="45927">MERTILHCDCNAFYVSVETLLDPTLAEGPSAVCGDPESRRGIILAKNEKAKAFGVQTAETIWQARRKCPDLRLVAPHRSEYVKYSRRCNELYLQYTDLVDPFGIDESFLDVTGTAHLFGTGEQIADELRRRMRVEVGLTISVGVSFNRAFAKLGSDYKKPDGTTVFSRGNYKDKVWPLPVSALLYVGRHALDKLSRLGVYTIGDLAVCDPAFLHGVFGKMGDTLLCYARGEDDEPVRPFYEEREVKSVGNSMTFAHNLVGEDECRMGLTALCDNVGRRLRRHGLVCQTVQLGIRDPEFRNRSRQVTLERPTNSTRALIDISMALLRAHWQIGRPIRMLSVTAANLLPEAQSCEQLSLFDAAEARQAREKQRRLDRTVDALRERFGDQSVVFAHSVKKEDKEKEENKP</sequence>
<keyword evidence="6" id="KW-0235">DNA replication</keyword>
<dbReference type="GO" id="GO:0006281">
    <property type="term" value="P:DNA repair"/>
    <property type="evidence" value="ECO:0007669"/>
    <property type="project" value="UniProtKB-UniRule"/>
</dbReference>
<dbReference type="SUPFAM" id="SSF56672">
    <property type="entry name" value="DNA/RNA polymerases"/>
    <property type="match status" value="1"/>
</dbReference>
<gene>
    <name evidence="6 8" type="primary">dinB</name>
    <name evidence="8" type="ORF">H8S45_09130</name>
</gene>
<dbReference type="RefSeq" id="WP_054326711.1">
    <property type="nucleotide sequence ID" value="NZ_JACOPL010000007.1"/>
</dbReference>
<keyword evidence="6" id="KW-0238">DNA-binding</keyword>
<feature type="site" description="Substrate discrimination" evidence="6">
    <location>
        <position position="14"/>
    </location>
</feature>
<reference evidence="8" key="1">
    <citation type="submission" date="2020-08" db="EMBL/GenBank/DDBJ databases">
        <title>Genome public.</title>
        <authorList>
            <person name="Liu C."/>
            <person name="Sun Q."/>
        </authorList>
    </citation>
    <scope>NUCLEOTIDE SEQUENCE</scope>
    <source>
        <strain evidence="8">NSJ-28</strain>
    </source>
</reference>
<dbReference type="GO" id="GO:0000287">
    <property type="term" value="F:magnesium ion binding"/>
    <property type="evidence" value="ECO:0007669"/>
    <property type="project" value="UniProtKB-UniRule"/>
</dbReference>
<dbReference type="EC" id="2.7.7.7" evidence="6"/>
<dbReference type="InterPro" id="IPR001126">
    <property type="entry name" value="UmuC"/>
</dbReference>
<dbReference type="InterPro" id="IPR036775">
    <property type="entry name" value="DNA_pol_Y-fam_lit_finger_sf"/>
</dbReference>
<keyword evidence="9" id="KW-1185">Reference proteome</keyword>
<evidence type="ECO:0000256" key="6">
    <source>
        <dbReference type="HAMAP-Rule" id="MF_01113"/>
    </source>
</evidence>
<dbReference type="Pfam" id="PF11799">
    <property type="entry name" value="IMS_C"/>
    <property type="match status" value="1"/>
</dbReference>
<feature type="domain" description="UmuC" evidence="7">
    <location>
        <begin position="5"/>
        <end position="187"/>
    </location>
</feature>
<dbReference type="InterPro" id="IPR017961">
    <property type="entry name" value="DNA_pol_Y-fam_little_finger"/>
</dbReference>
<comment type="function">
    <text evidence="6">Poorly processive, error-prone DNA polymerase involved in untargeted mutagenesis. Copies undamaged DNA at stalled replication forks, which arise in vivo from mismatched or misaligned primer ends. These misaligned primers can be extended by PolIV. Exhibits no 3'-5' exonuclease (proofreading) activity. May be involved in translesional synthesis, in conjunction with the beta clamp from PolIII.</text>
</comment>
<dbReference type="Gene3D" id="3.30.70.270">
    <property type="match status" value="1"/>
</dbReference>
<dbReference type="CDD" id="cd03586">
    <property type="entry name" value="PolY_Pol_IV_kappa"/>
    <property type="match status" value="1"/>
</dbReference>
<dbReference type="Gene3D" id="3.40.1170.60">
    <property type="match status" value="1"/>
</dbReference>
<evidence type="ECO:0000256" key="4">
    <source>
        <dbReference type="ARBA" id="ARBA00022763"/>
    </source>
</evidence>
<comment type="subcellular location">
    <subcellularLocation>
        <location evidence="6">Cytoplasm</location>
    </subcellularLocation>
</comment>
<dbReference type="GO" id="GO:0005829">
    <property type="term" value="C:cytosol"/>
    <property type="evidence" value="ECO:0007669"/>
    <property type="project" value="TreeGrafter"/>
</dbReference>
<dbReference type="PANTHER" id="PTHR11076">
    <property type="entry name" value="DNA REPAIR POLYMERASE UMUC / TRANSFERASE FAMILY MEMBER"/>
    <property type="match status" value="1"/>
</dbReference>
<keyword evidence="3 6" id="KW-0548">Nucleotidyltransferase</keyword>
<dbReference type="SUPFAM" id="SSF100879">
    <property type="entry name" value="Lesion bypass DNA polymerase (Y-family), little finger domain"/>
    <property type="match status" value="1"/>
</dbReference>
<comment type="caution">
    <text evidence="8">The sequence shown here is derived from an EMBL/GenBank/DDBJ whole genome shotgun (WGS) entry which is preliminary data.</text>
</comment>
<keyword evidence="4 6" id="KW-0227">DNA damage</keyword>
<dbReference type="PANTHER" id="PTHR11076:SF35">
    <property type="entry name" value="DNA REPAIR PROTEIN HOMOLOG YOBH"/>
    <property type="match status" value="1"/>
</dbReference>
<dbReference type="Gene3D" id="1.10.150.20">
    <property type="entry name" value="5' to 3' exonuclease, C-terminal subdomain"/>
    <property type="match status" value="1"/>
</dbReference>
<dbReference type="InterPro" id="IPR043128">
    <property type="entry name" value="Rev_trsase/Diguanyl_cyclase"/>
</dbReference>
<keyword evidence="5 6" id="KW-0239">DNA-directed DNA polymerase</keyword>
<dbReference type="GO" id="GO:0006261">
    <property type="term" value="P:DNA-templated DNA replication"/>
    <property type="evidence" value="ECO:0007669"/>
    <property type="project" value="UniProtKB-UniRule"/>
</dbReference>
<comment type="subunit">
    <text evidence="6">Monomer.</text>
</comment>
<dbReference type="GO" id="GO:0009432">
    <property type="term" value="P:SOS response"/>
    <property type="evidence" value="ECO:0007669"/>
    <property type="project" value="TreeGrafter"/>
</dbReference>
<evidence type="ECO:0000259" key="7">
    <source>
        <dbReference type="PROSITE" id="PS50173"/>
    </source>
</evidence>
<evidence type="ECO:0000256" key="2">
    <source>
        <dbReference type="ARBA" id="ARBA00022457"/>
    </source>
</evidence>
<feature type="binding site" evidence="6">
    <location>
        <position position="9"/>
    </location>
    <ligand>
        <name>Mg(2+)</name>
        <dbReference type="ChEBI" id="CHEBI:18420"/>
    </ligand>
</feature>
<keyword evidence="6" id="KW-0963">Cytoplasm</keyword>
<dbReference type="Pfam" id="PF00817">
    <property type="entry name" value="IMS"/>
    <property type="match status" value="1"/>
</dbReference>
<name>A0A923LXA7_9FIRM</name>
<dbReference type="NCBIfam" id="NF002677">
    <property type="entry name" value="PRK02406.1"/>
    <property type="match status" value="1"/>
</dbReference>
<feature type="active site" evidence="6">
    <location>
        <position position="106"/>
    </location>
</feature>
<organism evidence="8 9">
    <name type="scientific">Agathobaculum faecis</name>
    <dbReference type="NCBI Taxonomy" id="2763013"/>
    <lineage>
        <taxon>Bacteria</taxon>
        <taxon>Bacillati</taxon>
        <taxon>Bacillota</taxon>
        <taxon>Clostridia</taxon>
        <taxon>Eubacteriales</taxon>
        <taxon>Butyricicoccaceae</taxon>
        <taxon>Agathobaculum</taxon>
    </lineage>
</organism>
<keyword evidence="6" id="KW-0479">Metal-binding</keyword>
<dbReference type="InterPro" id="IPR043502">
    <property type="entry name" value="DNA/RNA_pol_sf"/>
</dbReference>
<evidence type="ECO:0000313" key="8">
    <source>
        <dbReference type="EMBL" id="MBC5725617.1"/>
    </source>
</evidence>
<comment type="cofactor">
    <cofactor evidence="6">
        <name>Mg(2+)</name>
        <dbReference type="ChEBI" id="CHEBI:18420"/>
    </cofactor>
    <text evidence="6">Binds 2 magnesium ions per subunit.</text>
</comment>
<accession>A0A923LXA7</accession>
<comment type="catalytic activity">
    <reaction evidence="6">
        <text>DNA(n) + a 2'-deoxyribonucleoside 5'-triphosphate = DNA(n+1) + diphosphate</text>
        <dbReference type="Rhea" id="RHEA:22508"/>
        <dbReference type="Rhea" id="RHEA-COMP:17339"/>
        <dbReference type="Rhea" id="RHEA-COMP:17340"/>
        <dbReference type="ChEBI" id="CHEBI:33019"/>
        <dbReference type="ChEBI" id="CHEBI:61560"/>
        <dbReference type="ChEBI" id="CHEBI:173112"/>
        <dbReference type="EC" id="2.7.7.7"/>
    </reaction>
</comment>
<dbReference type="AlphaFoldDB" id="A0A923LXA7"/>
<evidence type="ECO:0000256" key="3">
    <source>
        <dbReference type="ARBA" id="ARBA00022695"/>
    </source>
</evidence>